<dbReference type="InterPro" id="IPR000994">
    <property type="entry name" value="Pept_M24"/>
</dbReference>
<protein>
    <submittedName>
        <fullName evidence="2">M24 family metallopeptidase</fullName>
    </submittedName>
</protein>
<keyword evidence="3" id="KW-1185">Reference proteome</keyword>
<reference evidence="2 3" key="1">
    <citation type="submission" date="2021-04" db="EMBL/GenBank/DDBJ databases">
        <authorList>
            <person name="Ivanova A."/>
        </authorList>
    </citation>
    <scope>NUCLEOTIDE SEQUENCE [LARGE SCALE GENOMIC DNA]</scope>
    <source>
        <strain evidence="2 3">G18</strain>
    </source>
</reference>
<proteinExistence type="predicted"/>
<evidence type="ECO:0000313" key="2">
    <source>
        <dbReference type="EMBL" id="MBP3958910.1"/>
    </source>
</evidence>
<dbReference type="InterPro" id="IPR036005">
    <property type="entry name" value="Creatinase/aminopeptidase-like"/>
</dbReference>
<name>A0ABS5C0D7_9BACT</name>
<organism evidence="2 3">
    <name type="scientific">Gemmata palustris</name>
    <dbReference type="NCBI Taxonomy" id="2822762"/>
    <lineage>
        <taxon>Bacteria</taxon>
        <taxon>Pseudomonadati</taxon>
        <taxon>Planctomycetota</taxon>
        <taxon>Planctomycetia</taxon>
        <taxon>Gemmatales</taxon>
        <taxon>Gemmataceae</taxon>
        <taxon>Gemmata</taxon>
    </lineage>
</organism>
<dbReference type="Gene3D" id="3.90.230.10">
    <property type="entry name" value="Creatinase/methionine aminopeptidase superfamily"/>
    <property type="match status" value="1"/>
</dbReference>
<feature type="domain" description="Peptidase M24" evidence="1">
    <location>
        <begin position="151"/>
        <end position="344"/>
    </location>
</feature>
<dbReference type="InterPro" id="IPR050659">
    <property type="entry name" value="Peptidase_M24B"/>
</dbReference>
<dbReference type="Proteomes" id="UP000676565">
    <property type="component" value="Unassembled WGS sequence"/>
</dbReference>
<comment type="caution">
    <text evidence="2">The sequence shown here is derived from an EMBL/GenBank/DDBJ whole genome shotgun (WGS) entry which is preliminary data.</text>
</comment>
<dbReference type="SUPFAM" id="SSF55920">
    <property type="entry name" value="Creatinase/aminopeptidase"/>
    <property type="match status" value="1"/>
</dbReference>
<gene>
    <name evidence="2" type="ORF">J8F10_27000</name>
</gene>
<evidence type="ECO:0000313" key="3">
    <source>
        <dbReference type="Proteomes" id="UP000676565"/>
    </source>
</evidence>
<dbReference type="Pfam" id="PF00557">
    <property type="entry name" value="Peptidase_M24"/>
    <property type="match status" value="1"/>
</dbReference>
<dbReference type="PANTHER" id="PTHR46112:SF2">
    <property type="entry name" value="XAA-PRO AMINOPEPTIDASE P-RELATED"/>
    <property type="match status" value="1"/>
</dbReference>
<dbReference type="RefSeq" id="WP_210659316.1">
    <property type="nucleotide sequence ID" value="NZ_JAGKQQ010000001.1"/>
</dbReference>
<accession>A0ABS5C0D7</accession>
<evidence type="ECO:0000259" key="1">
    <source>
        <dbReference type="Pfam" id="PF00557"/>
    </source>
</evidence>
<dbReference type="PANTHER" id="PTHR46112">
    <property type="entry name" value="AMINOPEPTIDASE"/>
    <property type="match status" value="1"/>
</dbReference>
<sequence length="384" mass="41261">MSVPSPGAPGAERLAARRADIEAKQDLVAGVLAEMECEAVILLMPAHVSWFTAGLSARGLIADSERPGIFTNGRQRWLLCSNVDTQRLFDEELDQLGFQLKEWTWSGGRSELLYNITVGHTIAADRPFPSVPMANDRLRPLLRVLSAYEQEQYRELGHAVAHAVEATARTVQLGDTEEEIAGQLGHRLLHRGTEPAALSVIADARGEKFRRAGFTSAPVARTCTIQATGQRDGLFATAARTVSFGPPPDEFRSAFGLAVKLAAVYRSYTAPGATVAPVADATGIVLADTPFEFDVRLSQPGYGAGRFAAEELRRAGHDEPLSAGQAVVWQPRVGPAASVDTVLVTATGHEPVTPPTDWPFKRVTVRGAAHDIPDMLVRPTSGEA</sequence>
<dbReference type="EMBL" id="JAGKQQ010000001">
    <property type="protein sequence ID" value="MBP3958910.1"/>
    <property type="molecule type" value="Genomic_DNA"/>
</dbReference>